<protein>
    <submittedName>
        <fullName evidence="2">Uncharacterized protein</fullName>
    </submittedName>
</protein>
<organism evidence="2 3">
    <name type="scientific">Lentzea albida</name>
    <dbReference type="NCBI Taxonomy" id="65499"/>
    <lineage>
        <taxon>Bacteria</taxon>
        <taxon>Bacillati</taxon>
        <taxon>Actinomycetota</taxon>
        <taxon>Actinomycetes</taxon>
        <taxon>Pseudonocardiales</taxon>
        <taxon>Pseudonocardiaceae</taxon>
        <taxon>Lentzea</taxon>
    </lineage>
</organism>
<gene>
    <name evidence="2" type="ORF">SAMN04488000_106266</name>
</gene>
<keyword evidence="3" id="KW-1185">Reference proteome</keyword>
<reference evidence="3" key="1">
    <citation type="submission" date="2016-10" db="EMBL/GenBank/DDBJ databases">
        <authorList>
            <person name="Varghese N."/>
            <person name="Submissions S."/>
        </authorList>
    </citation>
    <scope>NUCLEOTIDE SEQUENCE [LARGE SCALE GENOMIC DNA]</scope>
    <source>
        <strain evidence="3">DSM 44437</strain>
    </source>
</reference>
<dbReference type="EMBL" id="FOFV01000006">
    <property type="protein sequence ID" value="SER14688.1"/>
    <property type="molecule type" value="Genomic_DNA"/>
</dbReference>
<evidence type="ECO:0000313" key="3">
    <source>
        <dbReference type="Proteomes" id="UP000199503"/>
    </source>
</evidence>
<proteinExistence type="predicted"/>
<name>A0A1H9LTP0_9PSEU</name>
<feature type="compositionally biased region" description="Gly residues" evidence="1">
    <location>
        <begin position="22"/>
        <end position="32"/>
    </location>
</feature>
<evidence type="ECO:0000313" key="2">
    <source>
        <dbReference type="EMBL" id="SER14688.1"/>
    </source>
</evidence>
<accession>A0A1H9LTP0</accession>
<feature type="compositionally biased region" description="Low complexity" evidence="1">
    <location>
        <begin position="12"/>
        <end position="21"/>
    </location>
</feature>
<sequence>MAGRGSPGFGPPAGRSPPCSGRGPGRGPGRGAGALPPPTPKGLLPGRGARGPAGLGACVRGGTTDWDCPPADAAGACGCCWGAAGCCGAGRGPGRGPPPGLAPGAGAAFGAAGADAAGAGAAAGAWDCTGAGAGAAGAGVCAAEAAGAGFGAGGRGAAGRGPGMPLGAAGLSAAGFDSAGAAGAAAAAGAGALGFGADGLGAGFEDLASYASRSRRATGASTVDDADFTYSPCSASLLRTSLLVTPSSFASSCTRALPATALLGREAGGQVPIDLVLTSRVHVFSFTADS</sequence>
<feature type="region of interest" description="Disordered" evidence="1">
    <location>
        <begin position="1"/>
        <end position="47"/>
    </location>
</feature>
<dbReference type="Proteomes" id="UP000199503">
    <property type="component" value="Unassembled WGS sequence"/>
</dbReference>
<dbReference type="AlphaFoldDB" id="A0A1H9LTP0"/>
<evidence type="ECO:0000256" key="1">
    <source>
        <dbReference type="SAM" id="MobiDB-lite"/>
    </source>
</evidence>